<reference evidence="2" key="1">
    <citation type="submission" date="2022-10" db="EMBL/GenBank/DDBJ databases">
        <title>Tapping the CABI collections for fungal endophytes: first genome assemblies for Collariella, Neodidymelliopsis, Ascochyta clinopodiicola, Didymella pomorum, Didymosphaeria variabile, Neocosmospora piperis and Neocucurbitaria cava.</title>
        <authorList>
            <person name="Hill R."/>
        </authorList>
    </citation>
    <scope>NUCLEOTIDE SEQUENCE</scope>
    <source>
        <strain evidence="2">IMI 356815</strain>
    </source>
</reference>
<protein>
    <submittedName>
        <fullName evidence="2">Uncharacterized protein</fullName>
    </submittedName>
</protein>
<dbReference type="EMBL" id="JAPEUX010000004">
    <property type="protein sequence ID" value="KAJ4353668.1"/>
    <property type="molecule type" value="Genomic_DNA"/>
</dbReference>
<comment type="caution">
    <text evidence="2">The sequence shown here is derived from an EMBL/GenBank/DDBJ whole genome shotgun (WGS) entry which is preliminary data.</text>
</comment>
<dbReference type="Proteomes" id="UP001140513">
    <property type="component" value="Unassembled WGS sequence"/>
</dbReference>
<keyword evidence="3" id="KW-1185">Reference proteome</keyword>
<gene>
    <name evidence="2" type="ORF">N0V89_005398</name>
</gene>
<feature type="region of interest" description="Disordered" evidence="1">
    <location>
        <begin position="1"/>
        <end position="76"/>
    </location>
</feature>
<dbReference type="RefSeq" id="XP_056071442.1">
    <property type="nucleotide sequence ID" value="XM_056214175.1"/>
</dbReference>
<evidence type="ECO:0000313" key="3">
    <source>
        <dbReference type="Proteomes" id="UP001140513"/>
    </source>
</evidence>
<dbReference type="GeneID" id="80908928"/>
<sequence length="383" mass="42743">MSALKRTATSYDAAERPIKRSRPQPQSQRRPVSALRPAQPSSVREAIYISSASPVTGRDPGTAEQKTPSGGIKPLDSFQDCVVNSVESAPGGRNSRTGFEHYLYFARRYAAQYKNVSVDFNTYRHAAPPNAPPGDPLPNTAPQTLDLGPSDPQFNYRTLPNHIKEYTQPIYKAHTYNPLIPLAIIRLAEKNLPFMDFSSNLTHLPNVGPQTLPPKFPPVEEEDMPFLDMATTWVVLPGDQDITILFLPNYYADGRHAIGFYTRKMPSKRFCSMIFTPCTTFELRVAGLLDFTPIDSDLGVSDIPDDEIGEDGGAVPWDVTEVGVKDGKWLYPVEDDIVAWENAEVVAGWEWVIWVRVTLRKTAEDSEDGIKRDGGSWGEARWE</sequence>
<dbReference type="OrthoDB" id="3784214at2759"/>
<accession>A0A9W8XM55</accession>
<evidence type="ECO:0000256" key="1">
    <source>
        <dbReference type="SAM" id="MobiDB-lite"/>
    </source>
</evidence>
<evidence type="ECO:0000313" key="2">
    <source>
        <dbReference type="EMBL" id="KAJ4353668.1"/>
    </source>
</evidence>
<proteinExistence type="predicted"/>
<name>A0A9W8XM55_9PLEO</name>
<dbReference type="AlphaFoldDB" id="A0A9W8XM55"/>
<organism evidence="2 3">
    <name type="scientific">Didymosphaeria variabile</name>
    <dbReference type="NCBI Taxonomy" id="1932322"/>
    <lineage>
        <taxon>Eukaryota</taxon>
        <taxon>Fungi</taxon>
        <taxon>Dikarya</taxon>
        <taxon>Ascomycota</taxon>
        <taxon>Pezizomycotina</taxon>
        <taxon>Dothideomycetes</taxon>
        <taxon>Pleosporomycetidae</taxon>
        <taxon>Pleosporales</taxon>
        <taxon>Massarineae</taxon>
        <taxon>Didymosphaeriaceae</taxon>
        <taxon>Didymosphaeria</taxon>
    </lineage>
</organism>
<feature type="compositionally biased region" description="Low complexity" evidence="1">
    <location>
        <begin position="23"/>
        <end position="33"/>
    </location>
</feature>